<keyword evidence="1" id="KW-0812">Transmembrane</keyword>
<sequence>MRLGTAKLDGLAVAFSAICLVHCLMLPVAVTMMPVLGATLSHGAFHDLMLIVVLPTSLIAFGIGCHRHRSRGVAALGGLGLAMLIVAALAVDSVWGEHAERSITMVGGLVLAAAHILNFRLCRQADCPDHCH</sequence>
<evidence type="ECO:0000313" key="2">
    <source>
        <dbReference type="EMBL" id="MDT0619551.1"/>
    </source>
</evidence>
<feature type="transmembrane region" description="Helical" evidence="1">
    <location>
        <begin position="48"/>
        <end position="65"/>
    </location>
</feature>
<gene>
    <name evidence="2" type="ORF">RM531_13815</name>
</gene>
<organism evidence="2 3">
    <name type="scientific">Spectribacter acetivorans</name>
    <dbReference type="NCBI Taxonomy" id="3075603"/>
    <lineage>
        <taxon>Bacteria</taxon>
        <taxon>Pseudomonadati</taxon>
        <taxon>Pseudomonadota</taxon>
        <taxon>Gammaproteobacteria</taxon>
        <taxon>Salinisphaerales</taxon>
        <taxon>Salinisphaeraceae</taxon>
        <taxon>Spectribacter</taxon>
    </lineage>
</organism>
<evidence type="ECO:0000313" key="3">
    <source>
        <dbReference type="Proteomes" id="UP001259982"/>
    </source>
</evidence>
<keyword evidence="1" id="KW-0472">Membrane</keyword>
<reference evidence="2 3" key="1">
    <citation type="submission" date="2023-09" db="EMBL/GenBank/DDBJ databases">
        <authorList>
            <person name="Rey-Velasco X."/>
        </authorList>
    </citation>
    <scope>NUCLEOTIDE SEQUENCE [LARGE SCALE GENOMIC DNA]</scope>
    <source>
        <strain evidence="2 3">P385</strain>
    </source>
</reference>
<feature type="transmembrane region" description="Helical" evidence="1">
    <location>
        <begin position="12"/>
        <end position="36"/>
    </location>
</feature>
<dbReference type="EMBL" id="JAVRHY010000016">
    <property type="protein sequence ID" value="MDT0619551.1"/>
    <property type="molecule type" value="Genomic_DNA"/>
</dbReference>
<name>A0ABU3BAR3_9GAMM</name>
<dbReference type="RefSeq" id="WP_311660053.1">
    <property type="nucleotide sequence ID" value="NZ_JAVRHY010000016.1"/>
</dbReference>
<dbReference type="Proteomes" id="UP001259982">
    <property type="component" value="Unassembled WGS sequence"/>
</dbReference>
<feature type="transmembrane region" description="Helical" evidence="1">
    <location>
        <begin position="103"/>
        <end position="122"/>
    </location>
</feature>
<keyword evidence="3" id="KW-1185">Reference proteome</keyword>
<keyword evidence="1" id="KW-1133">Transmembrane helix</keyword>
<proteinExistence type="predicted"/>
<dbReference type="InterPro" id="IPR004891">
    <property type="entry name" value="Mercury-R_MerC"/>
</dbReference>
<comment type="caution">
    <text evidence="2">The sequence shown here is derived from an EMBL/GenBank/DDBJ whole genome shotgun (WGS) entry which is preliminary data.</text>
</comment>
<evidence type="ECO:0000256" key="1">
    <source>
        <dbReference type="SAM" id="Phobius"/>
    </source>
</evidence>
<feature type="transmembrane region" description="Helical" evidence="1">
    <location>
        <begin position="72"/>
        <end position="91"/>
    </location>
</feature>
<protein>
    <submittedName>
        <fullName evidence="2">MerC domain-containing protein</fullName>
    </submittedName>
</protein>
<dbReference type="Pfam" id="PF03203">
    <property type="entry name" value="MerC"/>
    <property type="match status" value="1"/>
</dbReference>
<accession>A0ABU3BAR3</accession>